<dbReference type="Ensembl" id="ENSSFAT00005042533.1">
    <property type="protein sequence ID" value="ENSSFAP00005041028.1"/>
    <property type="gene ID" value="ENSSFAG00005020414.1"/>
</dbReference>
<dbReference type="InterPro" id="IPR015353">
    <property type="entry name" value="Rubisco_LSMT_subst-bd"/>
</dbReference>
<dbReference type="FunFam" id="3.90.1410.10:FF:000002">
    <property type="entry name" value="SET domain-containing protein 4 isoform X1"/>
    <property type="match status" value="1"/>
</dbReference>
<dbReference type="Pfam" id="PF00856">
    <property type="entry name" value="SET"/>
    <property type="match status" value="1"/>
</dbReference>
<feature type="compositionally biased region" description="Gly residues" evidence="4">
    <location>
        <begin position="57"/>
        <end position="94"/>
    </location>
</feature>
<dbReference type="Proteomes" id="UP000472267">
    <property type="component" value="Unassembled WGS sequence"/>
</dbReference>
<dbReference type="InterPro" id="IPR044429">
    <property type="entry name" value="SETD4_SET"/>
</dbReference>
<accession>A0A672IH19</accession>
<dbReference type="OMA" id="ISHMKDE"/>
<dbReference type="Gene3D" id="3.90.1420.10">
    <property type="entry name" value="Rubisco LSMT, substrate-binding domain"/>
    <property type="match status" value="1"/>
</dbReference>
<dbReference type="GO" id="GO:0016279">
    <property type="term" value="F:protein-lysine N-methyltransferase activity"/>
    <property type="evidence" value="ECO:0007669"/>
    <property type="project" value="InterPro"/>
</dbReference>
<evidence type="ECO:0000256" key="1">
    <source>
        <dbReference type="ARBA" id="ARBA00022603"/>
    </source>
</evidence>
<dbReference type="Gene3D" id="3.90.1410.10">
    <property type="entry name" value="set domain protein methyltransferase, domain 1"/>
    <property type="match status" value="1"/>
</dbReference>
<evidence type="ECO:0000259" key="5">
    <source>
        <dbReference type="PROSITE" id="PS50280"/>
    </source>
</evidence>
<dbReference type="InterPro" id="IPR050600">
    <property type="entry name" value="SETD3_SETD6_MTase"/>
</dbReference>
<feature type="compositionally biased region" description="Gly residues" evidence="4">
    <location>
        <begin position="1"/>
        <end position="49"/>
    </location>
</feature>
<dbReference type="AlphaFoldDB" id="A0A672IH19"/>
<keyword evidence="3" id="KW-0949">S-adenosyl-L-methionine</keyword>
<dbReference type="PANTHER" id="PTHR13271">
    <property type="entry name" value="UNCHARACTERIZED PUTATIVE METHYLTRANSFERASE"/>
    <property type="match status" value="1"/>
</dbReference>
<dbReference type="GO" id="GO:0032259">
    <property type="term" value="P:methylation"/>
    <property type="evidence" value="ECO:0007669"/>
    <property type="project" value="UniProtKB-KW"/>
</dbReference>
<keyword evidence="7" id="KW-1185">Reference proteome</keyword>
<feature type="region of interest" description="Disordered" evidence="4">
    <location>
        <begin position="1"/>
        <end position="119"/>
    </location>
</feature>
<sequence>MPGGAGGAGGAMPGGADGAGGADGVMPGGAGGADGAMPGGAGGAGGADGADGADGVMPGGAGGADGADGAMPGGADGAGGADGVMPGGAGGAGLARGRPAGRTARKRRRRKRSDGVSLTTPLDHLPGFIRLQKFLHHRGFDSPLLQPAHFPETGRGLQTLQTIQPDQLIISLPESCLLTSSTVLDSELGPYIKRWEPRLSPLVALCVFLVCERCKGEASDWFPYIDVLPSSYTCPAYFSDDVMAALPSGLRGRALEQRAELRELHSSNQDFFRSLTPLLRRPAEDVLTPEALRWAWCSVNTRSVFMKRPPSSFLSGPDPYALAPFLDLLNHQPSVQVRAGFNQDSRCYEVRSVSRTRRFQQVFINYGAHDSQRLLLDYGFLAPENPHSVVYVEADVLWDVLGGDGSLTQKMRFLEENGFLQNLSVSRDGPGWRLLTALRLASLPQTLYHQWKPVLLGQPVCEEREEWSLRTAKTVCQRLLQDTHSALHQMPRPLPCGEPALRQQLQLVAALREEERCIVGSCLEALEQACRR</sequence>
<feature type="compositionally biased region" description="Basic residues" evidence="4">
    <location>
        <begin position="103"/>
        <end position="112"/>
    </location>
</feature>
<organism evidence="6 7">
    <name type="scientific">Salarias fasciatus</name>
    <name type="common">Jewelled blenny</name>
    <name type="synonym">Blennius fasciatus</name>
    <dbReference type="NCBI Taxonomy" id="181472"/>
    <lineage>
        <taxon>Eukaryota</taxon>
        <taxon>Metazoa</taxon>
        <taxon>Chordata</taxon>
        <taxon>Craniata</taxon>
        <taxon>Vertebrata</taxon>
        <taxon>Euteleostomi</taxon>
        <taxon>Actinopterygii</taxon>
        <taxon>Neopterygii</taxon>
        <taxon>Teleostei</taxon>
        <taxon>Neoteleostei</taxon>
        <taxon>Acanthomorphata</taxon>
        <taxon>Ovalentaria</taxon>
        <taxon>Blenniimorphae</taxon>
        <taxon>Blenniiformes</taxon>
        <taxon>Blennioidei</taxon>
        <taxon>Blenniidae</taxon>
        <taxon>Salariinae</taxon>
        <taxon>Salarias</taxon>
    </lineage>
</organism>
<dbReference type="InterPro" id="IPR036464">
    <property type="entry name" value="Rubisco_LSMT_subst-bd_sf"/>
</dbReference>
<reference evidence="6" key="1">
    <citation type="submission" date="2025-08" db="UniProtKB">
        <authorList>
            <consortium name="Ensembl"/>
        </authorList>
    </citation>
    <scope>IDENTIFICATION</scope>
</reference>
<protein>
    <recommendedName>
        <fullName evidence="5">SET domain-containing protein</fullName>
    </recommendedName>
</protein>
<reference evidence="6" key="2">
    <citation type="submission" date="2025-09" db="UniProtKB">
        <authorList>
            <consortium name="Ensembl"/>
        </authorList>
    </citation>
    <scope>IDENTIFICATION</scope>
</reference>
<evidence type="ECO:0000256" key="2">
    <source>
        <dbReference type="ARBA" id="ARBA00022679"/>
    </source>
</evidence>
<dbReference type="InterPro" id="IPR001214">
    <property type="entry name" value="SET_dom"/>
</dbReference>
<gene>
    <name evidence="6" type="primary">setd4</name>
</gene>
<dbReference type="InParanoid" id="A0A672IH19"/>
<feature type="domain" description="SET" evidence="5">
    <location>
        <begin position="143"/>
        <end position="367"/>
    </location>
</feature>
<name>A0A672IH19_SALFA</name>
<evidence type="ECO:0000313" key="7">
    <source>
        <dbReference type="Proteomes" id="UP000472267"/>
    </source>
</evidence>
<evidence type="ECO:0000256" key="4">
    <source>
        <dbReference type="SAM" id="MobiDB-lite"/>
    </source>
</evidence>
<dbReference type="SUPFAM" id="SSF82199">
    <property type="entry name" value="SET domain"/>
    <property type="match status" value="1"/>
</dbReference>
<dbReference type="InterPro" id="IPR046341">
    <property type="entry name" value="SET_dom_sf"/>
</dbReference>
<evidence type="ECO:0000256" key="3">
    <source>
        <dbReference type="ARBA" id="ARBA00022691"/>
    </source>
</evidence>
<dbReference type="Pfam" id="PF09273">
    <property type="entry name" value="Rubis-subs-bind"/>
    <property type="match status" value="1"/>
</dbReference>
<keyword evidence="1" id="KW-0489">Methyltransferase</keyword>
<keyword evidence="2" id="KW-0808">Transferase</keyword>
<dbReference type="PROSITE" id="PS50280">
    <property type="entry name" value="SET"/>
    <property type="match status" value="1"/>
</dbReference>
<dbReference type="CDD" id="cd19177">
    <property type="entry name" value="SET_SETD4"/>
    <property type="match status" value="1"/>
</dbReference>
<evidence type="ECO:0000313" key="6">
    <source>
        <dbReference type="Ensembl" id="ENSSFAP00005041028.1"/>
    </source>
</evidence>
<proteinExistence type="predicted"/>
<dbReference type="PANTHER" id="PTHR13271:SF151">
    <property type="entry name" value="SET DOMAIN-CONTAINING PROTEIN 4"/>
    <property type="match status" value="1"/>
</dbReference>